<gene>
    <name evidence="1" type="ORF">GBAR_LOCUS14550</name>
</gene>
<name>A0AA35WSN0_GEOBA</name>
<protein>
    <submittedName>
        <fullName evidence="1">Uncharacterized protein</fullName>
    </submittedName>
</protein>
<evidence type="ECO:0000313" key="2">
    <source>
        <dbReference type="Proteomes" id="UP001174909"/>
    </source>
</evidence>
<proteinExistence type="predicted"/>
<dbReference type="AlphaFoldDB" id="A0AA35WSN0"/>
<dbReference type="Proteomes" id="UP001174909">
    <property type="component" value="Unassembled WGS sequence"/>
</dbReference>
<dbReference type="EMBL" id="CASHTH010002122">
    <property type="protein sequence ID" value="CAI8025135.1"/>
    <property type="molecule type" value="Genomic_DNA"/>
</dbReference>
<organism evidence="1 2">
    <name type="scientific">Geodia barretti</name>
    <name type="common">Barrett's horny sponge</name>
    <dbReference type="NCBI Taxonomy" id="519541"/>
    <lineage>
        <taxon>Eukaryota</taxon>
        <taxon>Metazoa</taxon>
        <taxon>Porifera</taxon>
        <taxon>Demospongiae</taxon>
        <taxon>Heteroscleromorpha</taxon>
        <taxon>Tetractinellida</taxon>
        <taxon>Astrophorina</taxon>
        <taxon>Geodiidae</taxon>
        <taxon>Geodia</taxon>
    </lineage>
</organism>
<evidence type="ECO:0000313" key="1">
    <source>
        <dbReference type="EMBL" id="CAI8025135.1"/>
    </source>
</evidence>
<sequence>MLQMRPPATYGIPPRCDWGAPLLLYLWWSLREILSID</sequence>
<keyword evidence="2" id="KW-1185">Reference proteome</keyword>
<reference evidence="1" key="1">
    <citation type="submission" date="2023-03" db="EMBL/GenBank/DDBJ databases">
        <authorList>
            <person name="Steffen K."/>
            <person name="Cardenas P."/>
        </authorList>
    </citation>
    <scope>NUCLEOTIDE SEQUENCE</scope>
</reference>
<comment type="caution">
    <text evidence="1">The sequence shown here is derived from an EMBL/GenBank/DDBJ whole genome shotgun (WGS) entry which is preliminary data.</text>
</comment>
<accession>A0AA35WSN0</accession>